<evidence type="ECO:0000256" key="5">
    <source>
        <dbReference type="ARBA" id="ARBA00022692"/>
    </source>
</evidence>
<keyword evidence="4" id="KW-0808">Transferase</keyword>
<keyword evidence="10" id="KW-1015">Disulfide bond</keyword>
<feature type="transmembrane region" description="Helical" evidence="12">
    <location>
        <begin position="9"/>
        <end position="28"/>
    </location>
</feature>
<dbReference type="STRING" id="7398.A0A1A9Z5N9"/>
<evidence type="ECO:0000256" key="12">
    <source>
        <dbReference type="SAM" id="Phobius"/>
    </source>
</evidence>
<keyword evidence="9 12" id="KW-0472">Membrane</keyword>
<accession>A0A1A9Z5N9</accession>
<protein>
    <recommendedName>
        <fullName evidence="15">Heparin sulfate O-sulfotransferase</fullName>
    </recommendedName>
</protein>
<keyword evidence="14" id="KW-1185">Reference proteome</keyword>
<dbReference type="SUPFAM" id="SSF52540">
    <property type="entry name" value="P-loop containing nucleoside triphosphate hydrolases"/>
    <property type="match status" value="1"/>
</dbReference>
<reference evidence="14" key="1">
    <citation type="submission" date="2014-03" db="EMBL/GenBank/DDBJ databases">
        <authorList>
            <person name="Aksoy S."/>
            <person name="Warren W."/>
            <person name="Wilson R.K."/>
        </authorList>
    </citation>
    <scope>NUCLEOTIDE SEQUENCE [LARGE SCALE GENOMIC DNA]</scope>
    <source>
        <strain evidence="14">IAEA</strain>
    </source>
</reference>
<evidence type="ECO:0000256" key="10">
    <source>
        <dbReference type="ARBA" id="ARBA00023157"/>
    </source>
</evidence>
<keyword evidence="6" id="KW-0735">Signal-anchor</keyword>
<dbReference type="InterPro" id="IPR005331">
    <property type="entry name" value="Sulfotransferase"/>
</dbReference>
<comment type="subcellular location">
    <subcellularLocation>
        <location evidence="1">Golgi apparatus membrane</location>
        <topology evidence="1">Single-pass type II membrane protein</topology>
    </subcellularLocation>
</comment>
<dbReference type="Gene3D" id="3.40.50.300">
    <property type="entry name" value="P-loop containing nucleotide triphosphate hydrolases"/>
    <property type="match status" value="1"/>
</dbReference>
<dbReference type="Pfam" id="PF03567">
    <property type="entry name" value="Sulfotransfer_2"/>
    <property type="match status" value="1"/>
</dbReference>
<evidence type="ECO:0000256" key="4">
    <source>
        <dbReference type="ARBA" id="ARBA00022679"/>
    </source>
</evidence>
<reference evidence="13" key="2">
    <citation type="submission" date="2020-05" db="UniProtKB">
        <authorList>
            <consortium name="EnsemblMetazoa"/>
        </authorList>
    </citation>
    <scope>IDENTIFICATION</scope>
    <source>
        <strain evidence="13">IAEA</strain>
    </source>
</reference>
<keyword evidence="11" id="KW-0325">Glycoprotein</keyword>
<dbReference type="PANTHER" id="PTHR12129">
    <property type="entry name" value="HEPARAN SULFATE 2-O-SULFOTRANSFERASE"/>
    <property type="match status" value="1"/>
</dbReference>
<evidence type="ECO:0000256" key="1">
    <source>
        <dbReference type="ARBA" id="ARBA00004323"/>
    </source>
</evidence>
<dbReference type="InterPro" id="IPR007734">
    <property type="entry name" value="Heparan_SO4_2-O-STrfase"/>
</dbReference>
<evidence type="ECO:0000313" key="13">
    <source>
        <dbReference type="EnsemblMetazoa" id="GPAI004610-PA"/>
    </source>
</evidence>
<comment type="subunit">
    <text evidence="3">Homotrimer.</text>
</comment>
<evidence type="ECO:0000256" key="6">
    <source>
        <dbReference type="ARBA" id="ARBA00022968"/>
    </source>
</evidence>
<evidence type="ECO:0008006" key="15">
    <source>
        <dbReference type="Google" id="ProtNLM"/>
    </source>
</evidence>
<proteinExistence type="inferred from homology"/>
<dbReference type="AlphaFoldDB" id="A0A1A9Z5N9"/>
<dbReference type="FunFam" id="3.40.50.300:FF:001418">
    <property type="entry name" value="Heparan sulfate 2-o-sulfotransferase"/>
    <property type="match status" value="1"/>
</dbReference>
<dbReference type="GO" id="GO:0015012">
    <property type="term" value="P:heparan sulfate proteoglycan biosynthetic process"/>
    <property type="evidence" value="ECO:0007669"/>
    <property type="project" value="UniProtKB-ARBA"/>
</dbReference>
<dbReference type="Proteomes" id="UP000092445">
    <property type="component" value="Unassembled WGS sequence"/>
</dbReference>
<keyword evidence="7 12" id="KW-1133">Transmembrane helix</keyword>
<evidence type="ECO:0000256" key="11">
    <source>
        <dbReference type="ARBA" id="ARBA00023180"/>
    </source>
</evidence>
<dbReference type="EnsemblMetazoa" id="GPAI004610-RA">
    <property type="protein sequence ID" value="GPAI004610-PA"/>
    <property type="gene ID" value="GPAI004610"/>
</dbReference>
<organism evidence="13 14">
    <name type="scientific">Glossina pallidipes</name>
    <name type="common">Tsetse fly</name>
    <dbReference type="NCBI Taxonomy" id="7398"/>
    <lineage>
        <taxon>Eukaryota</taxon>
        <taxon>Metazoa</taxon>
        <taxon>Ecdysozoa</taxon>
        <taxon>Arthropoda</taxon>
        <taxon>Hexapoda</taxon>
        <taxon>Insecta</taxon>
        <taxon>Pterygota</taxon>
        <taxon>Neoptera</taxon>
        <taxon>Endopterygota</taxon>
        <taxon>Diptera</taxon>
        <taxon>Brachycera</taxon>
        <taxon>Muscomorpha</taxon>
        <taxon>Hippoboscoidea</taxon>
        <taxon>Glossinidae</taxon>
        <taxon>Glossina</taxon>
    </lineage>
</organism>
<keyword evidence="5 12" id="KW-0812">Transmembrane</keyword>
<dbReference type="InterPro" id="IPR027417">
    <property type="entry name" value="P-loop_NTPase"/>
</dbReference>
<dbReference type="GO" id="GO:0000139">
    <property type="term" value="C:Golgi membrane"/>
    <property type="evidence" value="ECO:0007669"/>
    <property type="project" value="UniProtKB-SubCell"/>
</dbReference>
<keyword evidence="8" id="KW-0333">Golgi apparatus</keyword>
<evidence type="ECO:0000256" key="7">
    <source>
        <dbReference type="ARBA" id="ARBA00022989"/>
    </source>
</evidence>
<sequence>MYRKITTKYWFFLAIICLVTCGSYWLLWSEIRLQTAIKPLNKLSSTSASVDPHNSLTGVDSYDYDEQLVVLYNRVPKTGSTSFVNIAYDLCKKNKFHVLHINVTANMHVLSLPNQITFVRNITKWHQMKPALYHGHMAFLDFSKFQISHKPIYINIVRKPLDRLVSYYYFLRYGDNYRPNLIRKKAGNKITFDECVGLKQADCDPKNMWLQIPFFCGQAAECWEPGSKWALEQAKRNLVNEYFLVGVTEQMDDFIDLLERSLPRIFQGFREYYQHSNKSHLRQTTSKIPPREETVGEIMKSKIWQMEDELYKFALMQFEFNKRKLTVPDNKHLQKFMYEKIRPK</sequence>
<name>A0A1A9Z5N9_GLOPL</name>
<evidence type="ECO:0000313" key="14">
    <source>
        <dbReference type="Proteomes" id="UP000092445"/>
    </source>
</evidence>
<dbReference type="GO" id="GO:0004394">
    <property type="term" value="F:heparan sulfate 2-sulfotransferase activity"/>
    <property type="evidence" value="ECO:0007669"/>
    <property type="project" value="TreeGrafter"/>
</dbReference>
<comment type="similarity">
    <text evidence="2">Belongs to the sulfotransferase 3 family.</text>
</comment>
<evidence type="ECO:0000256" key="8">
    <source>
        <dbReference type="ARBA" id="ARBA00023034"/>
    </source>
</evidence>
<evidence type="ECO:0000256" key="2">
    <source>
        <dbReference type="ARBA" id="ARBA00010569"/>
    </source>
</evidence>
<evidence type="ECO:0000256" key="3">
    <source>
        <dbReference type="ARBA" id="ARBA00011233"/>
    </source>
</evidence>
<dbReference type="PANTHER" id="PTHR12129:SF17">
    <property type="entry name" value="HEPARAN SULFATE 2-O-SULFOTRANSFERASE 1"/>
    <property type="match status" value="1"/>
</dbReference>
<evidence type="ECO:0000256" key="9">
    <source>
        <dbReference type="ARBA" id="ARBA00023136"/>
    </source>
</evidence>
<dbReference type="VEuPathDB" id="VectorBase:GPAI004610"/>